<dbReference type="Gene3D" id="1.10.10.10">
    <property type="entry name" value="Winged helix-like DNA-binding domain superfamily/Winged helix DNA-binding domain"/>
    <property type="match status" value="1"/>
</dbReference>
<evidence type="ECO:0000313" key="6">
    <source>
        <dbReference type="EMBL" id="MDA7424715.1"/>
    </source>
</evidence>
<dbReference type="InterPro" id="IPR017685">
    <property type="entry name" value="ArgP"/>
</dbReference>
<evidence type="ECO:0000256" key="3">
    <source>
        <dbReference type="ARBA" id="ARBA00023125"/>
    </source>
</evidence>
<dbReference type="Proteomes" id="UP001210720">
    <property type="component" value="Unassembled WGS sequence"/>
</dbReference>
<evidence type="ECO:0000256" key="2">
    <source>
        <dbReference type="ARBA" id="ARBA00023015"/>
    </source>
</evidence>
<dbReference type="PROSITE" id="PS50931">
    <property type="entry name" value="HTH_LYSR"/>
    <property type="match status" value="1"/>
</dbReference>
<dbReference type="SUPFAM" id="SSF46785">
    <property type="entry name" value="Winged helix' DNA-binding domain"/>
    <property type="match status" value="1"/>
</dbReference>
<dbReference type="InterPro" id="IPR000847">
    <property type="entry name" value="LysR_HTH_N"/>
</dbReference>
<dbReference type="InterPro" id="IPR036390">
    <property type="entry name" value="WH_DNA-bd_sf"/>
</dbReference>
<evidence type="ECO:0000313" key="7">
    <source>
        <dbReference type="Proteomes" id="UP001210720"/>
    </source>
</evidence>
<dbReference type="Pfam" id="PF03466">
    <property type="entry name" value="LysR_substrate"/>
    <property type="match status" value="1"/>
</dbReference>
<dbReference type="NCBIfam" id="TIGR03298">
    <property type="entry name" value="argP"/>
    <property type="match status" value="1"/>
</dbReference>
<dbReference type="EMBL" id="JAQIOY010000002">
    <property type="protein sequence ID" value="MDA7424715.1"/>
    <property type="molecule type" value="Genomic_DNA"/>
</dbReference>
<gene>
    <name evidence="6" type="ORF">PFY00_08265</name>
</gene>
<dbReference type="InterPro" id="IPR005119">
    <property type="entry name" value="LysR_subst-bd"/>
</dbReference>
<comment type="similarity">
    <text evidence="1">Belongs to the LysR transcriptional regulatory family.</text>
</comment>
<evidence type="ECO:0000256" key="4">
    <source>
        <dbReference type="ARBA" id="ARBA00023163"/>
    </source>
</evidence>
<dbReference type="SUPFAM" id="SSF53850">
    <property type="entry name" value="Periplasmic binding protein-like II"/>
    <property type="match status" value="1"/>
</dbReference>
<dbReference type="Gene3D" id="3.40.190.290">
    <property type="match status" value="1"/>
</dbReference>
<dbReference type="RefSeq" id="WP_271432061.1">
    <property type="nucleotide sequence ID" value="NZ_JAQIOY010000002.1"/>
</dbReference>
<proteinExistence type="inferred from homology"/>
<sequence length="291" mass="31049">MPFDSAQLASIEAVLRLGSFEAAAAELNVTASAISQRVRALEDTVGAPLIIRSTPARGTDQGLRLARHAQERALLDAQLDAELARAPVPARLRIALNADSLDTWAIPALAATNLIFDILVEDETVSHMPLREGAVSAAITSTARAVQGCDCIALGTLRYVATCSPAFRDQHFGAGVDAASLAKAPMLDFSGKDRLQRRWLARIAGKSLSPPTHHLPSTHGFVTASCHGLGWSLNPWPLVQAPLENGDLIPMVPGADEQVPLFWQVRSSLRDALGPLTRSIRRSAADALEQP</sequence>
<dbReference type="InterPro" id="IPR036388">
    <property type="entry name" value="WH-like_DNA-bd_sf"/>
</dbReference>
<keyword evidence="7" id="KW-1185">Reference proteome</keyword>
<dbReference type="Pfam" id="PF00126">
    <property type="entry name" value="HTH_1"/>
    <property type="match status" value="1"/>
</dbReference>
<comment type="caution">
    <text evidence="6">The sequence shown here is derived from an EMBL/GenBank/DDBJ whole genome shotgun (WGS) entry which is preliminary data.</text>
</comment>
<dbReference type="PANTHER" id="PTHR30579:SF2">
    <property type="entry name" value="HTH-TYPE TRANSCRIPTIONAL REGULATOR ARGP"/>
    <property type="match status" value="1"/>
</dbReference>
<dbReference type="InterPro" id="IPR050176">
    <property type="entry name" value="LTTR"/>
</dbReference>
<feature type="domain" description="HTH lysR-type" evidence="5">
    <location>
        <begin position="3"/>
        <end position="59"/>
    </location>
</feature>
<dbReference type="PRINTS" id="PR00039">
    <property type="entry name" value="HTHLYSR"/>
</dbReference>
<keyword evidence="4" id="KW-0804">Transcription</keyword>
<dbReference type="PANTHER" id="PTHR30579">
    <property type="entry name" value="TRANSCRIPTIONAL REGULATOR"/>
    <property type="match status" value="1"/>
</dbReference>
<evidence type="ECO:0000259" key="5">
    <source>
        <dbReference type="PROSITE" id="PS50931"/>
    </source>
</evidence>
<protein>
    <submittedName>
        <fullName evidence="6">LysR family transcriptional regulator ArgP</fullName>
    </submittedName>
</protein>
<keyword evidence="2" id="KW-0805">Transcription regulation</keyword>
<dbReference type="NCBIfam" id="NF002964">
    <property type="entry name" value="PRK03635.1"/>
    <property type="match status" value="1"/>
</dbReference>
<accession>A0ABT4XS39</accession>
<evidence type="ECO:0000256" key="1">
    <source>
        <dbReference type="ARBA" id="ARBA00009437"/>
    </source>
</evidence>
<reference evidence="6 7" key="1">
    <citation type="submission" date="2023-01" db="EMBL/GenBank/DDBJ databases">
        <title>Thalassococcus onchidii sp. nov., isolated from a marine invertebrate from the South China Sea.</title>
        <authorList>
            <person name="Xu S."/>
            <person name="Liu Z."/>
            <person name="Xu Y."/>
        </authorList>
    </citation>
    <scope>NUCLEOTIDE SEQUENCE [LARGE SCALE GENOMIC DNA]</scope>
    <source>
        <strain evidence="6 7">KCTC 32084</strain>
    </source>
</reference>
<keyword evidence="3" id="KW-0238">DNA-binding</keyword>
<name>A0ABT4XS39_9RHOB</name>
<organism evidence="6 7">
    <name type="scientific">Thalassococcus lentus</name>
    <dbReference type="NCBI Taxonomy" id="1210524"/>
    <lineage>
        <taxon>Bacteria</taxon>
        <taxon>Pseudomonadati</taxon>
        <taxon>Pseudomonadota</taxon>
        <taxon>Alphaproteobacteria</taxon>
        <taxon>Rhodobacterales</taxon>
        <taxon>Roseobacteraceae</taxon>
        <taxon>Thalassococcus</taxon>
    </lineage>
</organism>